<evidence type="ECO:0000256" key="5">
    <source>
        <dbReference type="ARBA" id="ARBA00023136"/>
    </source>
</evidence>
<dbReference type="RefSeq" id="WP_377743317.1">
    <property type="nucleotide sequence ID" value="NZ_JBHRXJ010000003.1"/>
</dbReference>
<evidence type="ECO:0000313" key="7">
    <source>
        <dbReference type="EMBL" id="MFC3527780.1"/>
    </source>
</evidence>
<sequence>MTTAQVAIDAGGDPVPAAPAPASPPAAPAYSWPVALAYIGVSLFVALTQGVAQGFVSTNIPQVAGNLGVTTTQATWLTVAFTIPRVALPLMLVKIRMQFGLRRFAEIAVAIYLVVSLISIEAIDLRSAVLVQALSGMSAAPLSTLAFMYMLEPLPPQWKMRLGLPLVMAAISAGPMLARVVSPPLLAGSGLAGLHALGLGLAALALGLVYYLPLTSPPRVKAIAPLDIVSWLLIAAGFGGLSATFTMGAIYWWTDTAWLGMVFAASIGALTLAVIVELHRKAPLLDIRWLASPTVVHLTVTLLLFRLILSEQSAGAPRMFQVLGVTQDQLMPLFAVLIVATFAGALALIPFMKPGNVPRLHLVALAMIGIGAYMDSHATVDTRPAQMMLSQAMIAFASTLYLAPAMMQGLLSALARGPNYILSFIIIFLSTQSLGGVIGSGAFVTFINHREAVHMQVLREELTTTSPMLVQQIAARSAALAPQIADGAMRRAQAVVQIAGDATTQAFVLAYNDAYRLIALVAAGALAALVLHMFRDRLAASFRPASPAAPASSQINRTEPK</sequence>
<evidence type="ECO:0000256" key="2">
    <source>
        <dbReference type="ARBA" id="ARBA00022448"/>
    </source>
</evidence>
<feature type="transmembrane region" description="Helical" evidence="6">
    <location>
        <begin position="329"/>
        <end position="349"/>
    </location>
</feature>
<comment type="caution">
    <text evidence="7">The sequence shown here is derived from an EMBL/GenBank/DDBJ whole genome shotgun (WGS) entry which is preliminary data.</text>
</comment>
<feature type="transmembrane region" description="Helical" evidence="6">
    <location>
        <begin position="421"/>
        <end position="447"/>
    </location>
</feature>
<keyword evidence="4 6" id="KW-1133">Transmembrane helix</keyword>
<feature type="transmembrane region" description="Helical" evidence="6">
    <location>
        <begin position="162"/>
        <end position="181"/>
    </location>
</feature>
<keyword evidence="8" id="KW-1185">Reference proteome</keyword>
<dbReference type="EMBL" id="JBHRXJ010000003">
    <property type="protein sequence ID" value="MFC3527780.1"/>
    <property type="molecule type" value="Genomic_DNA"/>
</dbReference>
<dbReference type="Gene3D" id="1.20.1250.20">
    <property type="entry name" value="MFS general substrate transporter like domains"/>
    <property type="match status" value="1"/>
</dbReference>
<dbReference type="PANTHER" id="PTHR23501:SF191">
    <property type="entry name" value="VACUOLAR BASIC AMINO ACID TRANSPORTER 4"/>
    <property type="match status" value="1"/>
</dbReference>
<feature type="transmembrane region" description="Helical" evidence="6">
    <location>
        <begin position="76"/>
        <end position="93"/>
    </location>
</feature>
<gene>
    <name evidence="7" type="ORF">ACFOMH_06290</name>
</gene>
<comment type="subcellular location">
    <subcellularLocation>
        <location evidence="1">Endomembrane system</location>
        <topology evidence="1">Multi-pass membrane protein</topology>
    </subcellularLocation>
</comment>
<evidence type="ECO:0000256" key="3">
    <source>
        <dbReference type="ARBA" id="ARBA00022692"/>
    </source>
</evidence>
<feature type="transmembrane region" description="Helical" evidence="6">
    <location>
        <begin position="356"/>
        <end position="374"/>
    </location>
</feature>
<feature type="transmembrane region" description="Helical" evidence="6">
    <location>
        <begin position="514"/>
        <end position="534"/>
    </location>
</feature>
<feature type="transmembrane region" description="Helical" evidence="6">
    <location>
        <begin position="193"/>
        <end position="214"/>
    </location>
</feature>
<evidence type="ECO:0000256" key="6">
    <source>
        <dbReference type="SAM" id="Phobius"/>
    </source>
</evidence>
<name>A0ABV7R0S2_9RHOB</name>
<keyword evidence="3 6" id="KW-0812">Transmembrane</keyword>
<evidence type="ECO:0000313" key="8">
    <source>
        <dbReference type="Proteomes" id="UP001595721"/>
    </source>
</evidence>
<feature type="transmembrane region" description="Helical" evidence="6">
    <location>
        <begin position="105"/>
        <end position="123"/>
    </location>
</feature>
<keyword evidence="5 6" id="KW-0472">Membrane</keyword>
<evidence type="ECO:0000256" key="1">
    <source>
        <dbReference type="ARBA" id="ARBA00004127"/>
    </source>
</evidence>
<dbReference type="InterPro" id="IPR036259">
    <property type="entry name" value="MFS_trans_sf"/>
</dbReference>
<feature type="transmembrane region" description="Helical" evidence="6">
    <location>
        <begin position="35"/>
        <end position="56"/>
    </location>
</feature>
<dbReference type="SUPFAM" id="SSF103473">
    <property type="entry name" value="MFS general substrate transporter"/>
    <property type="match status" value="1"/>
</dbReference>
<keyword evidence="2" id="KW-0813">Transport</keyword>
<feature type="transmembrane region" description="Helical" evidence="6">
    <location>
        <begin position="258"/>
        <end position="278"/>
    </location>
</feature>
<organism evidence="7 8">
    <name type="scientific">Paracoccus mangrovi</name>
    <dbReference type="NCBI Taxonomy" id="1715645"/>
    <lineage>
        <taxon>Bacteria</taxon>
        <taxon>Pseudomonadati</taxon>
        <taxon>Pseudomonadota</taxon>
        <taxon>Alphaproteobacteria</taxon>
        <taxon>Rhodobacterales</taxon>
        <taxon>Paracoccaceae</taxon>
        <taxon>Paracoccus</taxon>
    </lineage>
</organism>
<reference evidence="8" key="1">
    <citation type="journal article" date="2019" name="Int. J. Syst. Evol. Microbiol.">
        <title>The Global Catalogue of Microorganisms (GCM) 10K type strain sequencing project: providing services to taxonomists for standard genome sequencing and annotation.</title>
        <authorList>
            <consortium name="The Broad Institute Genomics Platform"/>
            <consortium name="The Broad Institute Genome Sequencing Center for Infectious Disease"/>
            <person name="Wu L."/>
            <person name="Ma J."/>
        </authorList>
    </citation>
    <scope>NUCLEOTIDE SEQUENCE [LARGE SCALE GENOMIC DNA]</scope>
    <source>
        <strain evidence="8">KCTC 42899</strain>
    </source>
</reference>
<accession>A0ABV7R0S2</accession>
<dbReference type="PANTHER" id="PTHR23501">
    <property type="entry name" value="MAJOR FACILITATOR SUPERFAMILY"/>
    <property type="match status" value="1"/>
</dbReference>
<evidence type="ECO:0000256" key="4">
    <source>
        <dbReference type="ARBA" id="ARBA00022989"/>
    </source>
</evidence>
<feature type="transmembrane region" description="Helical" evidence="6">
    <location>
        <begin position="226"/>
        <end position="252"/>
    </location>
</feature>
<dbReference type="Proteomes" id="UP001595721">
    <property type="component" value="Unassembled WGS sequence"/>
</dbReference>
<proteinExistence type="predicted"/>
<feature type="transmembrane region" description="Helical" evidence="6">
    <location>
        <begin position="394"/>
        <end position="414"/>
    </location>
</feature>
<feature type="transmembrane region" description="Helical" evidence="6">
    <location>
        <begin position="290"/>
        <end position="309"/>
    </location>
</feature>
<feature type="transmembrane region" description="Helical" evidence="6">
    <location>
        <begin position="129"/>
        <end position="150"/>
    </location>
</feature>
<protein>
    <submittedName>
        <fullName evidence="7">MFS transporter</fullName>
    </submittedName>
</protein>